<evidence type="ECO:0000256" key="4">
    <source>
        <dbReference type="ARBA" id="ARBA00014878"/>
    </source>
</evidence>
<evidence type="ECO:0000313" key="11">
    <source>
        <dbReference type="Proteomes" id="UP001329825"/>
    </source>
</evidence>
<dbReference type="GeneID" id="87954536"/>
<gene>
    <name evidence="10" type="ORF">IL334_002405</name>
</gene>
<dbReference type="PROSITE" id="PS50250">
    <property type="entry name" value="PCI"/>
    <property type="match status" value="1"/>
</dbReference>
<dbReference type="PANTHER" id="PTHR10758:SF1">
    <property type="entry name" value="COP9 SIGNALOSOME COMPLEX SUBUNIT 3"/>
    <property type="match status" value="1"/>
</dbReference>
<dbReference type="InterPro" id="IPR055089">
    <property type="entry name" value="COP9_N"/>
</dbReference>
<comment type="subcellular location">
    <subcellularLocation>
        <location evidence="2">Cytoplasm</location>
    </subcellularLocation>
    <subcellularLocation>
        <location evidence="1">Nucleus</location>
    </subcellularLocation>
</comment>
<evidence type="ECO:0000256" key="8">
    <source>
        <dbReference type="SAM" id="MobiDB-lite"/>
    </source>
</evidence>
<evidence type="ECO:0000256" key="1">
    <source>
        <dbReference type="ARBA" id="ARBA00004123"/>
    </source>
</evidence>
<dbReference type="Proteomes" id="UP001329825">
    <property type="component" value="Chromosome 3"/>
</dbReference>
<evidence type="ECO:0000256" key="3">
    <source>
        <dbReference type="ARBA" id="ARBA00007084"/>
    </source>
</evidence>
<dbReference type="EMBL" id="CP141883">
    <property type="protein sequence ID" value="WRT65462.1"/>
    <property type="molecule type" value="Genomic_DNA"/>
</dbReference>
<keyword evidence="6" id="KW-0736">Signalosome</keyword>
<evidence type="ECO:0000259" key="9">
    <source>
        <dbReference type="PROSITE" id="PS50250"/>
    </source>
</evidence>
<comment type="similarity">
    <text evidence="3">Belongs to the CSN3 family.</text>
</comment>
<dbReference type="InterPro" id="IPR050756">
    <property type="entry name" value="CSN3"/>
</dbReference>
<dbReference type="PANTHER" id="PTHR10758">
    <property type="entry name" value="26S PROTEASOME NON-ATPASE REGULATORY SUBUNIT 3/COP9 SIGNALOSOME COMPLEX SUBUNIT 3"/>
    <property type="match status" value="1"/>
</dbReference>
<dbReference type="RefSeq" id="XP_062790202.1">
    <property type="nucleotide sequence ID" value="XM_062934151.1"/>
</dbReference>
<proteinExistence type="inferred from homology"/>
<dbReference type="InterPro" id="IPR000717">
    <property type="entry name" value="PCI_dom"/>
</dbReference>
<protein>
    <recommendedName>
        <fullName evidence="4">COP9 signalosome complex subunit 3</fullName>
    </recommendedName>
</protein>
<keyword evidence="11" id="KW-1185">Reference proteome</keyword>
<evidence type="ECO:0000256" key="2">
    <source>
        <dbReference type="ARBA" id="ARBA00004496"/>
    </source>
</evidence>
<name>A0ABZ1CVU7_9TREE</name>
<keyword evidence="7" id="KW-0539">Nucleus</keyword>
<evidence type="ECO:0000256" key="7">
    <source>
        <dbReference type="ARBA" id="ARBA00023242"/>
    </source>
</evidence>
<evidence type="ECO:0000256" key="5">
    <source>
        <dbReference type="ARBA" id="ARBA00022490"/>
    </source>
</evidence>
<feature type="region of interest" description="Disordered" evidence="8">
    <location>
        <begin position="1"/>
        <end position="46"/>
    </location>
</feature>
<sequence>MTDNQPAASSSASGPSSGASAGPAPAPAHAALPPLPRAPSKAYSSRTTPLTSSELINMVSATDSLQYVDENLIPTLQSIAEGKPFESTKMKEKERKEHGELILTCGDDGSVYSVEDTQVNRMSAGLVYIISARLHVFKNTPSQYNNELFTFATRLCNLGDSQQFYTIHKRVVHLAWGMLRLAQQLNKVAIAVPAISSLIQKTCSAGIFSGLYSVYLEACLLSRNFDASFFVLDQVFLNVKSLGSTYLEVLTYYHHAGLISAAVKDFERAKRYFVTAVSLPTTTTSAIQLACAKRAILCELLDTGKRIIFPRYTASTVNRAIEKNASIYIDLAKDYESNIWSGVRDIAGKSDFAQDCNNGLIEQVLKSITKRRIIQLRQVYSRMTMNDLVARVGPSSRETVETITAILGEMITSNAIIATISPRTTPATSIVTFFEDQQDYSSSRLAEANLLASKLENELSEMSQRLGIKKEYLKKQANIIEYGGGGKGSGKARMDDFDGLMAAEEYASVPQGAGGGGIRGVGGNYGDAGF</sequence>
<feature type="compositionally biased region" description="Low complexity" evidence="8">
    <location>
        <begin position="1"/>
        <end position="32"/>
    </location>
</feature>
<reference evidence="10 11" key="1">
    <citation type="submission" date="2024-01" db="EMBL/GenBank/DDBJ databases">
        <title>Comparative genomics of Cryptococcus and Kwoniella reveals pathogenesis evolution and contrasting modes of karyotype evolution via chromosome fusion or intercentromeric recombination.</title>
        <authorList>
            <person name="Coelho M.A."/>
            <person name="David-Palma M."/>
            <person name="Shea T."/>
            <person name="Bowers K."/>
            <person name="McGinley-Smith S."/>
            <person name="Mohammad A.W."/>
            <person name="Gnirke A."/>
            <person name="Yurkov A.M."/>
            <person name="Nowrousian M."/>
            <person name="Sun S."/>
            <person name="Cuomo C.A."/>
            <person name="Heitman J."/>
        </authorList>
    </citation>
    <scope>NUCLEOTIDE SEQUENCE [LARGE SCALE GENOMIC DNA]</scope>
    <source>
        <strain evidence="10">CBS 11374</strain>
    </source>
</reference>
<keyword evidence="5" id="KW-0963">Cytoplasm</keyword>
<organism evidence="10 11">
    <name type="scientific">Kwoniella shivajii</name>
    <dbReference type="NCBI Taxonomy" id="564305"/>
    <lineage>
        <taxon>Eukaryota</taxon>
        <taxon>Fungi</taxon>
        <taxon>Dikarya</taxon>
        <taxon>Basidiomycota</taxon>
        <taxon>Agaricomycotina</taxon>
        <taxon>Tremellomycetes</taxon>
        <taxon>Tremellales</taxon>
        <taxon>Cryptococcaceae</taxon>
        <taxon>Kwoniella</taxon>
    </lineage>
</organism>
<feature type="domain" description="PCI" evidence="9">
    <location>
        <begin position="265"/>
        <end position="434"/>
    </location>
</feature>
<evidence type="ECO:0000313" key="10">
    <source>
        <dbReference type="EMBL" id="WRT65462.1"/>
    </source>
</evidence>
<dbReference type="Pfam" id="PF22788">
    <property type="entry name" value="COP9_hel_rpt"/>
    <property type="match status" value="1"/>
</dbReference>
<evidence type="ECO:0000256" key="6">
    <source>
        <dbReference type="ARBA" id="ARBA00022790"/>
    </source>
</evidence>
<accession>A0ABZ1CVU7</accession>